<reference evidence="6" key="1">
    <citation type="journal article" date="2021" name="Front. Microbiol.">
        <title>Comprehensive Comparative Genomics and Phenotyping of Methylobacterium Species.</title>
        <authorList>
            <person name="Alessa O."/>
            <person name="Ogura Y."/>
            <person name="Fujitani Y."/>
            <person name="Takami H."/>
            <person name="Hayashi T."/>
            <person name="Sahin N."/>
            <person name="Tani A."/>
        </authorList>
    </citation>
    <scope>NUCLEOTIDE SEQUENCE</scope>
    <source>
        <strain evidence="6">DSM 23632</strain>
    </source>
</reference>
<name>A0ABQ4TSV9_9HYPH</name>
<dbReference type="Pfam" id="PF02518">
    <property type="entry name" value="HATPase_c"/>
    <property type="match status" value="1"/>
</dbReference>
<feature type="domain" description="Histidine kinase" evidence="5">
    <location>
        <begin position="238"/>
        <end position="470"/>
    </location>
</feature>
<reference evidence="6" key="2">
    <citation type="submission" date="2021-08" db="EMBL/GenBank/DDBJ databases">
        <authorList>
            <person name="Tani A."/>
            <person name="Ola A."/>
            <person name="Ogura Y."/>
            <person name="Katsura K."/>
            <person name="Hayashi T."/>
        </authorList>
    </citation>
    <scope>NUCLEOTIDE SEQUENCE</scope>
    <source>
        <strain evidence="6">DSM 23632</strain>
    </source>
</reference>
<dbReference type="PROSITE" id="PS50109">
    <property type="entry name" value="HIS_KIN"/>
    <property type="match status" value="1"/>
</dbReference>
<dbReference type="InterPro" id="IPR005467">
    <property type="entry name" value="His_kinase_dom"/>
</dbReference>
<evidence type="ECO:0000313" key="6">
    <source>
        <dbReference type="EMBL" id="GJE58408.1"/>
    </source>
</evidence>
<dbReference type="GO" id="GO:0016301">
    <property type="term" value="F:kinase activity"/>
    <property type="evidence" value="ECO:0007669"/>
    <property type="project" value="UniProtKB-KW"/>
</dbReference>
<feature type="transmembrane region" description="Helical" evidence="4">
    <location>
        <begin position="116"/>
        <end position="134"/>
    </location>
</feature>
<dbReference type="InterPro" id="IPR048431">
    <property type="entry name" value="MASE8"/>
</dbReference>
<feature type="transmembrane region" description="Helical" evidence="4">
    <location>
        <begin position="166"/>
        <end position="187"/>
    </location>
</feature>
<dbReference type="SMART" id="SM00387">
    <property type="entry name" value="HATPase_c"/>
    <property type="match status" value="1"/>
</dbReference>
<evidence type="ECO:0000256" key="4">
    <source>
        <dbReference type="SAM" id="Phobius"/>
    </source>
</evidence>
<dbReference type="Proteomes" id="UP001055057">
    <property type="component" value="Unassembled WGS sequence"/>
</dbReference>
<dbReference type="RefSeq" id="WP_238181038.1">
    <property type="nucleotide sequence ID" value="NZ_BPRB01000030.1"/>
</dbReference>
<feature type="transmembrane region" description="Helical" evidence="4">
    <location>
        <begin position="32"/>
        <end position="52"/>
    </location>
</feature>
<gene>
    <name evidence="6" type="primary">rcsC_3</name>
    <name evidence="6" type="ORF">MPOCJGCO_0489</name>
</gene>
<evidence type="ECO:0000256" key="3">
    <source>
        <dbReference type="ARBA" id="ARBA00022553"/>
    </source>
</evidence>
<feature type="transmembrane region" description="Helical" evidence="4">
    <location>
        <begin position="92"/>
        <end position="110"/>
    </location>
</feature>
<keyword evidence="4" id="KW-1133">Transmembrane helix</keyword>
<accession>A0ABQ4TSV9</accession>
<dbReference type="PANTHER" id="PTHR43065:SF42">
    <property type="entry name" value="TWO-COMPONENT SENSOR PPRA"/>
    <property type="match status" value="1"/>
</dbReference>
<organism evidence="6 7">
    <name type="scientific">Methylobacterium trifolii</name>
    <dbReference type="NCBI Taxonomy" id="1003092"/>
    <lineage>
        <taxon>Bacteria</taxon>
        <taxon>Pseudomonadati</taxon>
        <taxon>Pseudomonadota</taxon>
        <taxon>Alphaproteobacteria</taxon>
        <taxon>Hyphomicrobiales</taxon>
        <taxon>Methylobacteriaceae</taxon>
        <taxon>Methylobacterium</taxon>
    </lineage>
</organism>
<comment type="caution">
    <text evidence="6">The sequence shown here is derived from an EMBL/GenBank/DDBJ whole genome shotgun (WGS) entry which is preliminary data.</text>
</comment>
<feature type="transmembrane region" description="Helical" evidence="4">
    <location>
        <begin position="64"/>
        <end position="85"/>
    </location>
</feature>
<feature type="transmembrane region" description="Helical" evidence="4">
    <location>
        <begin position="141"/>
        <end position="160"/>
    </location>
</feature>
<keyword evidence="6" id="KW-0418">Kinase</keyword>
<protein>
    <recommendedName>
        <fullName evidence="2">histidine kinase</fullName>
        <ecNumber evidence="2">2.7.13.3</ecNumber>
    </recommendedName>
</protein>
<keyword evidence="6" id="KW-0808">Transferase</keyword>
<evidence type="ECO:0000256" key="2">
    <source>
        <dbReference type="ARBA" id="ARBA00012438"/>
    </source>
</evidence>
<dbReference type="Pfam" id="PF20968">
    <property type="entry name" value="MASE8"/>
    <property type="match status" value="1"/>
</dbReference>
<dbReference type="InterPro" id="IPR003594">
    <property type="entry name" value="HATPase_dom"/>
</dbReference>
<dbReference type="PRINTS" id="PR00344">
    <property type="entry name" value="BCTRLSENSOR"/>
</dbReference>
<dbReference type="CDD" id="cd00075">
    <property type="entry name" value="HATPase"/>
    <property type="match status" value="1"/>
</dbReference>
<evidence type="ECO:0000256" key="1">
    <source>
        <dbReference type="ARBA" id="ARBA00000085"/>
    </source>
</evidence>
<dbReference type="CDD" id="cd00082">
    <property type="entry name" value="HisKA"/>
    <property type="match status" value="1"/>
</dbReference>
<dbReference type="EC" id="2.7.13.3" evidence="2"/>
<dbReference type="PANTHER" id="PTHR43065">
    <property type="entry name" value="SENSOR HISTIDINE KINASE"/>
    <property type="match status" value="1"/>
</dbReference>
<dbReference type="SUPFAM" id="SSF55874">
    <property type="entry name" value="ATPase domain of HSP90 chaperone/DNA topoisomerase II/histidine kinase"/>
    <property type="match status" value="1"/>
</dbReference>
<dbReference type="SUPFAM" id="SSF47384">
    <property type="entry name" value="Homodimeric domain of signal transducing histidine kinase"/>
    <property type="match status" value="1"/>
</dbReference>
<keyword evidence="3" id="KW-0597">Phosphoprotein</keyword>
<comment type="catalytic activity">
    <reaction evidence="1">
        <text>ATP + protein L-histidine = ADP + protein N-phospho-L-histidine.</text>
        <dbReference type="EC" id="2.7.13.3"/>
    </reaction>
</comment>
<keyword evidence="7" id="KW-1185">Reference proteome</keyword>
<dbReference type="InterPro" id="IPR004358">
    <property type="entry name" value="Sig_transdc_His_kin-like_C"/>
</dbReference>
<dbReference type="InterPro" id="IPR036890">
    <property type="entry name" value="HATPase_C_sf"/>
</dbReference>
<dbReference type="InterPro" id="IPR036097">
    <property type="entry name" value="HisK_dim/P_sf"/>
</dbReference>
<sequence>MRDLLIRAGLLFEAARDEERFVRSFIRHDLRITRAAMLLGAFVYYIFALWDWTIDRAGWGTTHLVRVSVILAVLLPATALTLLPAAQRRLEWLLLAYCVVPAVCLSLIFAMLEHGFAYGAAGMLIIVLFVATLLPMRSPYFALFCLAAWVSFAICEALSAPERPGLPFVNNFVIGTSVTLAMYSVAAREIQARRQFRTATELREEKRRAEATLSTLRQTQASLIQAEKLASLGQLVAGVAHEINTPIGVAVMTSTAIEADVRRIAQSLESGRILRSELTASVGRITEGSRLLFSNLNRAADLVHSFKQVAVDQATGDRRSFAVAGWLHELLSSLGPLVRRKGHAVEVACPEGIVLESYPGALAQVLSNLILNAVVHAYPDGRHGLLRLTVAAEGEDGLRIVFSDDGRGIPPEHLGKVFDPFFTTRRGEGSTGLGLNIVYNLVATTLNGRIAVESEPGAGTRFTIDLPLAAGAEKPA</sequence>
<dbReference type="Gene3D" id="1.10.287.130">
    <property type="match status" value="1"/>
</dbReference>
<keyword evidence="4" id="KW-0812">Transmembrane</keyword>
<keyword evidence="4" id="KW-0472">Membrane</keyword>
<proteinExistence type="predicted"/>
<dbReference type="EMBL" id="BPRB01000030">
    <property type="protein sequence ID" value="GJE58408.1"/>
    <property type="molecule type" value="Genomic_DNA"/>
</dbReference>
<dbReference type="Gene3D" id="3.30.565.10">
    <property type="entry name" value="Histidine kinase-like ATPase, C-terminal domain"/>
    <property type="match status" value="1"/>
</dbReference>
<evidence type="ECO:0000259" key="5">
    <source>
        <dbReference type="PROSITE" id="PS50109"/>
    </source>
</evidence>
<dbReference type="InterPro" id="IPR003661">
    <property type="entry name" value="HisK_dim/P_dom"/>
</dbReference>
<evidence type="ECO:0000313" key="7">
    <source>
        <dbReference type="Proteomes" id="UP001055057"/>
    </source>
</evidence>